<evidence type="ECO:0000313" key="3">
    <source>
        <dbReference type="Proteomes" id="UP000030826"/>
    </source>
</evidence>
<proteinExistence type="predicted"/>
<dbReference type="STRING" id="370622.LA66_00145"/>
<dbReference type="Proteomes" id="UP000030826">
    <property type="component" value="Unassembled WGS sequence"/>
</dbReference>
<evidence type="ECO:0000256" key="1">
    <source>
        <dbReference type="SAM" id="MobiDB-lite"/>
    </source>
</evidence>
<evidence type="ECO:0000313" key="2">
    <source>
        <dbReference type="EMBL" id="KHJ55137.1"/>
    </source>
</evidence>
<name>A0A0B1Q8B0_9HYPH</name>
<organism evidence="2 3">
    <name type="scientific">Aureimonas altamirensis</name>
    <dbReference type="NCBI Taxonomy" id="370622"/>
    <lineage>
        <taxon>Bacteria</taxon>
        <taxon>Pseudomonadati</taxon>
        <taxon>Pseudomonadota</taxon>
        <taxon>Alphaproteobacteria</taxon>
        <taxon>Hyphomicrobiales</taxon>
        <taxon>Aurantimonadaceae</taxon>
        <taxon>Aureimonas</taxon>
    </lineage>
</organism>
<protein>
    <submittedName>
        <fullName evidence="2">Uncharacterized protein</fullName>
    </submittedName>
</protein>
<feature type="region of interest" description="Disordered" evidence="1">
    <location>
        <begin position="157"/>
        <end position="182"/>
    </location>
</feature>
<comment type="caution">
    <text evidence="2">The sequence shown here is derived from an EMBL/GenBank/DDBJ whole genome shotgun (WGS) entry which is preliminary data.</text>
</comment>
<accession>A0A0B1Q8B0</accession>
<gene>
    <name evidence="2" type="ORF">LA66_00145</name>
</gene>
<dbReference type="EMBL" id="JRFJ01000001">
    <property type="protein sequence ID" value="KHJ55137.1"/>
    <property type="molecule type" value="Genomic_DNA"/>
</dbReference>
<dbReference type="AlphaFoldDB" id="A0A0B1Q8B0"/>
<dbReference type="OrthoDB" id="7273376at2"/>
<reference evidence="2 3" key="1">
    <citation type="submission" date="2014-09" db="EMBL/GenBank/DDBJ databases">
        <title>Isolation and characterization of Aurantimonas altamirensis ON-56566 from clinical sample following a dog bite.</title>
        <authorList>
            <person name="Eshaghi A."/>
            <person name="Li A."/>
            <person name="Shahinas D."/>
            <person name="Bahn P."/>
            <person name="Kus J.V."/>
            <person name="Patel S.N."/>
        </authorList>
    </citation>
    <scope>NUCLEOTIDE SEQUENCE [LARGE SCALE GENOMIC DNA]</scope>
    <source>
        <strain evidence="2 3">ON-56566</strain>
    </source>
</reference>
<sequence>MARATQKASKSETLTIRLDPKTRFILEYMARLKGQTITTVVERAIFSAAASESVPNRGYDGWQDFWDVNEGARAINVAREPAFFPTFEEEKRLAFCEEHWPFFFANSDKSKFRYAALSVLWPRIDEFVEAHETGQASDYWGAGKAMQKALTEANIQPPEWPLKKTKPSPDPSLTAMDDEIPF</sequence>